<comment type="caution">
    <text evidence="2">The sequence shown here is derived from an EMBL/GenBank/DDBJ whole genome shotgun (WGS) entry which is preliminary data.</text>
</comment>
<feature type="domain" description="EGF-like" evidence="1">
    <location>
        <begin position="314"/>
        <end position="349"/>
    </location>
</feature>
<name>V6TZC1_GIAIN</name>
<dbReference type="Proteomes" id="UP000018040">
    <property type="component" value="Unassembled WGS sequence"/>
</dbReference>
<dbReference type="InterPro" id="IPR006212">
    <property type="entry name" value="Furin_repeat"/>
</dbReference>
<dbReference type="SMART" id="SM00261">
    <property type="entry name" value="FU"/>
    <property type="match status" value="2"/>
</dbReference>
<accession>V6TZC1</accession>
<evidence type="ECO:0000313" key="3">
    <source>
        <dbReference type="Proteomes" id="UP000018040"/>
    </source>
</evidence>
<dbReference type="InterPro" id="IPR052798">
    <property type="entry name" value="Giardia_VSA"/>
</dbReference>
<gene>
    <name evidence="2" type="ORF">GSB_154009</name>
</gene>
<feature type="domain" description="EGF-like" evidence="1">
    <location>
        <begin position="147"/>
        <end position="178"/>
    </location>
</feature>
<dbReference type="OrthoDB" id="300641at2759"/>
<dbReference type="SUPFAM" id="SSF57184">
    <property type="entry name" value="Growth factor receptor domain"/>
    <property type="match status" value="2"/>
</dbReference>
<dbReference type="PANTHER" id="PTHR23275:SF100">
    <property type="entry name" value="EGF-LIKE DOMAIN-CONTAINING PROTEIN"/>
    <property type="match status" value="1"/>
</dbReference>
<evidence type="ECO:0000313" key="2">
    <source>
        <dbReference type="EMBL" id="ESU42355.1"/>
    </source>
</evidence>
<evidence type="ECO:0000259" key="1">
    <source>
        <dbReference type="SMART" id="SM00181"/>
    </source>
</evidence>
<protein>
    <submittedName>
        <fullName evidence="2">Variant-specific surface protein</fullName>
    </submittedName>
</protein>
<reference evidence="2 3" key="2">
    <citation type="journal article" date="2013" name="Genome Biol. Evol.">
        <title>Genome sequencing of Giardia lamblia genotypes A2 and B isolates (DH and GS) and comparative analysis with the genomes of genotypes A1 and E (WB and Pig).</title>
        <authorList>
            <person name="Adam R.D."/>
            <person name="Dahlstrom E.W."/>
            <person name="Martens C.A."/>
            <person name="Bruno D.P."/>
            <person name="Barbian K.D."/>
            <person name="Ricklefs S.M."/>
            <person name="Hernandez M.M."/>
            <person name="Narla N.P."/>
            <person name="Patel R.B."/>
            <person name="Porcella S.F."/>
            <person name="Nash T.E."/>
        </authorList>
    </citation>
    <scope>NUCLEOTIDE SEQUENCE [LARGE SCALE GENOMIC DNA]</scope>
    <source>
        <strain evidence="2 3">GS</strain>
    </source>
</reference>
<dbReference type="InterPro" id="IPR000742">
    <property type="entry name" value="EGF"/>
</dbReference>
<reference evidence="3" key="1">
    <citation type="submission" date="2012-02" db="EMBL/GenBank/DDBJ databases">
        <title>Genome sequencing of Giardia lamblia Genotypes A2 and B isolates (DH and GS) and comparative analysis with the genomes of Genotypes A1 and E (WB and Pig).</title>
        <authorList>
            <person name="Adam R."/>
            <person name="Dahlstrom E."/>
            <person name="Martens C."/>
            <person name="Bruno D."/>
            <person name="Barbian K."/>
            <person name="Porcella S.F."/>
            <person name="Nash T."/>
        </authorList>
    </citation>
    <scope>NUCLEOTIDE SEQUENCE</scope>
    <source>
        <strain evidence="3">GS</strain>
    </source>
</reference>
<dbReference type="PANTHER" id="PTHR23275">
    <property type="entry name" value="CABRIOLET.-RELATED"/>
    <property type="match status" value="1"/>
</dbReference>
<dbReference type="SMART" id="SM00181">
    <property type="entry name" value="EGF"/>
    <property type="match status" value="5"/>
</dbReference>
<dbReference type="Gene3D" id="2.10.220.10">
    <property type="entry name" value="Hormone Receptor, Insulin-like Growth Factor Receptor 1, Chain A, domain 2"/>
    <property type="match status" value="2"/>
</dbReference>
<feature type="domain" description="EGF-like" evidence="1">
    <location>
        <begin position="269"/>
        <end position="313"/>
    </location>
</feature>
<dbReference type="CDD" id="cd00064">
    <property type="entry name" value="FU"/>
    <property type="match status" value="1"/>
</dbReference>
<feature type="non-terminal residue" evidence="2">
    <location>
        <position position="1"/>
    </location>
</feature>
<sequence>VDDPAGVSIDSLCRSASSPQVIAAGCAGKDGAALTDSSTACEMCSGGFFLFRGGCYSQTGTPGSSICTAVSNGECTACATANWLFTNPTDPLTNPGTKCILCSDATGDGTTKGVENCQMCTAPSATGAATCDTCQDGYYKDNTACTQCDTSCATCSGAGQNACTSCPEGKYLKGNTCGADCGSDNKFYADPQSNKCISCSAQEGGIENCDTCTYDATKGKPKCLTCTGSSNTTPRTSLDGTSTCVAKTLDGCQGADKELFMKQDQTCALCAATGSGNDEGTANCKTCTKTSGNKPACNTCKEGYYLDSSKACQACTGKNCATCNDSDPSKCASCKPGFFLKDTFSGECVLCDNVDKGGIEGCSTCSNDSTFKCTGCKPNYRRQQNGGASDDYTYTRACGDSKGHCPPPPSRRRQSSLHITTNCKPSRRRRSWTGCWGTRVLRHAPDRRCSTGGRLSWHRCRQEVD</sequence>
<feature type="domain" description="EGF-like" evidence="1">
    <location>
        <begin position="350"/>
        <end position="399"/>
    </location>
</feature>
<dbReference type="VEuPathDB" id="GiardiaDB:QR46_4773"/>
<proteinExistence type="predicted"/>
<dbReference type="AlphaFoldDB" id="V6TZC1"/>
<organism evidence="2 3">
    <name type="scientific">Giardia intestinalis</name>
    <name type="common">Giardia lamblia</name>
    <dbReference type="NCBI Taxonomy" id="5741"/>
    <lineage>
        <taxon>Eukaryota</taxon>
        <taxon>Metamonada</taxon>
        <taxon>Diplomonadida</taxon>
        <taxon>Hexamitidae</taxon>
        <taxon>Giardiinae</taxon>
        <taxon>Giardia</taxon>
    </lineage>
</organism>
<feature type="domain" description="EGF-like" evidence="1">
    <location>
        <begin position="101"/>
        <end position="146"/>
    </location>
</feature>
<dbReference type="EMBL" id="AHHH01000086">
    <property type="protein sequence ID" value="ESU42355.1"/>
    <property type="molecule type" value="Genomic_DNA"/>
</dbReference>
<dbReference type="InterPro" id="IPR009030">
    <property type="entry name" value="Growth_fac_rcpt_cys_sf"/>
</dbReference>